<keyword evidence="2" id="KW-1185">Reference proteome</keyword>
<dbReference type="SUPFAM" id="SSF55961">
    <property type="entry name" value="Bet v1-like"/>
    <property type="match status" value="1"/>
</dbReference>
<dbReference type="InterPro" id="IPR023393">
    <property type="entry name" value="START-like_dom_sf"/>
</dbReference>
<dbReference type="KEGG" id="nwl:NWFMUON74_36000"/>
<accession>A0A7G1KL27</accession>
<dbReference type="InterPro" id="IPR019587">
    <property type="entry name" value="Polyketide_cyclase/dehydratase"/>
</dbReference>
<dbReference type="CDD" id="cd07812">
    <property type="entry name" value="SRPBCC"/>
    <property type="match status" value="1"/>
</dbReference>
<sequence>MQMTEVETRIPVPPSAVFEVLADGWSYTNWVVGASHIRDVDREWPAPGARIHHSVGPWPLLVSDTTVVLAADPPHTLDLEARLWPFGAATIHLELTEVEDGVTEVRMAERATAGLGRFAPDPAQALLLRPRNNESLDRLAHLVLGKHRG</sequence>
<reference evidence="1 2" key="1">
    <citation type="submission" date="2020-08" db="EMBL/GenBank/DDBJ databases">
        <title>Genome Sequencing of Nocardia wallacei strain FMUON74 and assembly.</title>
        <authorList>
            <person name="Toyokawa M."/>
            <person name="Uesaka K."/>
        </authorList>
    </citation>
    <scope>NUCLEOTIDE SEQUENCE [LARGE SCALE GENOMIC DNA]</scope>
    <source>
        <strain evidence="1 2">FMUON74</strain>
    </source>
</reference>
<gene>
    <name evidence="1" type="ORF">NWFMUON74_36000</name>
</gene>
<proteinExistence type="predicted"/>
<dbReference type="Proteomes" id="UP000516173">
    <property type="component" value="Chromosome"/>
</dbReference>
<dbReference type="Pfam" id="PF10604">
    <property type="entry name" value="Polyketide_cyc2"/>
    <property type="match status" value="1"/>
</dbReference>
<dbReference type="AlphaFoldDB" id="A0A7G1KL27"/>
<name>A0A7G1KL27_9NOCA</name>
<evidence type="ECO:0000313" key="1">
    <source>
        <dbReference type="EMBL" id="BCK55828.1"/>
    </source>
</evidence>
<organism evidence="1 2">
    <name type="scientific">Nocardia wallacei</name>
    <dbReference type="NCBI Taxonomy" id="480035"/>
    <lineage>
        <taxon>Bacteria</taxon>
        <taxon>Bacillati</taxon>
        <taxon>Actinomycetota</taxon>
        <taxon>Actinomycetes</taxon>
        <taxon>Mycobacteriales</taxon>
        <taxon>Nocardiaceae</taxon>
        <taxon>Nocardia</taxon>
    </lineage>
</organism>
<dbReference type="Gene3D" id="3.30.530.20">
    <property type="match status" value="1"/>
</dbReference>
<evidence type="ECO:0000313" key="2">
    <source>
        <dbReference type="Proteomes" id="UP000516173"/>
    </source>
</evidence>
<protein>
    <submittedName>
        <fullName evidence="1">Polyketide cyclase</fullName>
    </submittedName>
</protein>
<dbReference type="EMBL" id="AP023396">
    <property type="protein sequence ID" value="BCK55828.1"/>
    <property type="molecule type" value="Genomic_DNA"/>
</dbReference>